<dbReference type="EMBL" id="MT141890">
    <property type="protein sequence ID" value="QJA71668.1"/>
    <property type="molecule type" value="Genomic_DNA"/>
</dbReference>
<accession>A0A6M3IKD2</accession>
<evidence type="ECO:0000313" key="2">
    <source>
        <dbReference type="EMBL" id="QJA71668.1"/>
    </source>
</evidence>
<dbReference type="InterPro" id="IPR011604">
    <property type="entry name" value="PDDEXK-like_dom_sf"/>
</dbReference>
<gene>
    <name evidence="2" type="ORF">MM415A03111_0012</name>
    <name evidence="1" type="ORF">MM415B01524_0023</name>
</gene>
<evidence type="ECO:0008006" key="3">
    <source>
        <dbReference type="Google" id="ProtNLM"/>
    </source>
</evidence>
<name>A0A6M3IKD2_9ZZZZ</name>
<dbReference type="Gene3D" id="3.90.320.10">
    <property type="match status" value="1"/>
</dbReference>
<reference evidence="1" key="1">
    <citation type="submission" date="2020-03" db="EMBL/GenBank/DDBJ databases">
        <title>The deep terrestrial virosphere.</title>
        <authorList>
            <person name="Holmfeldt K."/>
            <person name="Nilsson E."/>
            <person name="Simone D."/>
            <person name="Lopez-Fernandez M."/>
            <person name="Wu X."/>
            <person name="de Brujin I."/>
            <person name="Lundin D."/>
            <person name="Andersson A."/>
            <person name="Bertilsson S."/>
            <person name="Dopson M."/>
        </authorList>
    </citation>
    <scope>NUCLEOTIDE SEQUENCE</scope>
    <source>
        <strain evidence="2">MM415A03111</strain>
        <strain evidence="1">MM415B01524</strain>
    </source>
</reference>
<sequence>MDNLQHIRAVYIRYLNDGGQRVELDLPKSGWNPDTIHISELGGCSRAIMLRLLGKTGRAKPQQTQDNDELMWWAGYQFHYLTYEALIHAGIMVCYETAIKPKYDGVTGRFDMLWMDDVLHLTDIKTVRPNAFKFGELNEEPPRVKDDNALQVGGYLLHIATIDKADVEYIDRGGTNTPLLLPVDQELAKAKAEAAILGLLAQRDNLPEVPDPLPEEVKLHYSRHKVPLLKWVGLKRDWRCNYCQYADTEHCKTNGSEDEVTAAEWVNDKRPGDWKFNVTGTRRELVEGLV</sequence>
<evidence type="ECO:0000313" key="1">
    <source>
        <dbReference type="EMBL" id="QJA57986.1"/>
    </source>
</evidence>
<protein>
    <recommendedName>
        <fullName evidence="3">PD-(D/E)XK nuclease superfamily protein</fullName>
    </recommendedName>
</protein>
<dbReference type="AlphaFoldDB" id="A0A6M3IKD2"/>
<organism evidence="1">
    <name type="scientific">viral metagenome</name>
    <dbReference type="NCBI Taxonomy" id="1070528"/>
    <lineage>
        <taxon>unclassified sequences</taxon>
        <taxon>metagenomes</taxon>
        <taxon>organismal metagenomes</taxon>
    </lineage>
</organism>
<proteinExistence type="predicted"/>
<dbReference type="EMBL" id="MT141302">
    <property type="protein sequence ID" value="QJA57986.1"/>
    <property type="molecule type" value="Genomic_DNA"/>
</dbReference>